<dbReference type="InterPro" id="IPR036388">
    <property type="entry name" value="WH-like_DNA-bd_sf"/>
</dbReference>
<dbReference type="Gene3D" id="1.10.10.10">
    <property type="entry name" value="Winged helix-like DNA-binding domain superfamily/Winged helix DNA-binding domain"/>
    <property type="match status" value="1"/>
</dbReference>
<comment type="caution">
    <text evidence="1">The sequence shown here is derived from an EMBL/GenBank/DDBJ whole genome shotgun (WGS) entry which is preliminary data.</text>
</comment>
<proteinExistence type="predicted"/>
<dbReference type="InterPro" id="IPR006630">
    <property type="entry name" value="La_HTH"/>
</dbReference>
<dbReference type="SMART" id="SM00715">
    <property type="entry name" value="LA"/>
    <property type="match status" value="1"/>
</dbReference>
<name>A0A426XDH8_ENSVE</name>
<accession>A0A426XDH8</accession>
<reference evidence="1 2" key="1">
    <citation type="journal article" date="2014" name="Agronomy (Basel)">
        <title>A Draft Genome Sequence for Ensete ventricosum, the Drought-Tolerant Tree Against Hunger.</title>
        <authorList>
            <person name="Harrison J."/>
            <person name="Moore K.A."/>
            <person name="Paszkiewicz K."/>
            <person name="Jones T."/>
            <person name="Grant M."/>
            <person name="Ambacheew D."/>
            <person name="Muzemil S."/>
            <person name="Studholme D.J."/>
        </authorList>
    </citation>
    <scope>NUCLEOTIDE SEQUENCE [LARGE SCALE GENOMIC DNA]</scope>
</reference>
<organism evidence="1 2">
    <name type="scientific">Ensete ventricosum</name>
    <name type="common">Abyssinian banana</name>
    <name type="synonym">Musa ensete</name>
    <dbReference type="NCBI Taxonomy" id="4639"/>
    <lineage>
        <taxon>Eukaryota</taxon>
        <taxon>Viridiplantae</taxon>
        <taxon>Streptophyta</taxon>
        <taxon>Embryophyta</taxon>
        <taxon>Tracheophyta</taxon>
        <taxon>Spermatophyta</taxon>
        <taxon>Magnoliopsida</taxon>
        <taxon>Liliopsida</taxon>
        <taxon>Zingiberales</taxon>
        <taxon>Musaceae</taxon>
        <taxon>Ensete</taxon>
    </lineage>
</organism>
<dbReference type="InterPro" id="IPR045180">
    <property type="entry name" value="La_dom_prot"/>
</dbReference>
<dbReference type="Pfam" id="PF05383">
    <property type="entry name" value="La"/>
    <property type="match status" value="1"/>
</dbReference>
<dbReference type="AlphaFoldDB" id="A0A426XDH8"/>
<dbReference type="InterPro" id="IPR036390">
    <property type="entry name" value="WH_DNA-bd_sf"/>
</dbReference>
<dbReference type="PROSITE" id="PS50961">
    <property type="entry name" value="HTH_LA"/>
    <property type="match status" value="1"/>
</dbReference>
<evidence type="ECO:0000313" key="1">
    <source>
        <dbReference type="EMBL" id="RRT37524.1"/>
    </source>
</evidence>
<dbReference type="GO" id="GO:0005737">
    <property type="term" value="C:cytoplasm"/>
    <property type="evidence" value="ECO:0007669"/>
    <property type="project" value="UniProtKB-ARBA"/>
</dbReference>
<dbReference type="PANTHER" id="PTHR22792">
    <property type="entry name" value="LUPUS LA PROTEIN-RELATED"/>
    <property type="match status" value="1"/>
</dbReference>
<dbReference type="EMBL" id="AMZH03022193">
    <property type="protein sequence ID" value="RRT37524.1"/>
    <property type="molecule type" value="Genomic_DNA"/>
</dbReference>
<sequence>MATFDPMGNVPSVSHQAPTAAHHTVFLSPMDHTRNMLMRQIEYYFSRENLCKDSFLRINMDGQGWIPVSLIASFNRVSSLWLLYFDISREVALCLKNVSIYIIYMIIIIYVT</sequence>
<dbReference type="GO" id="GO:0003723">
    <property type="term" value="F:RNA binding"/>
    <property type="evidence" value="ECO:0007669"/>
    <property type="project" value="UniProtKB-UniRule"/>
</dbReference>
<protein>
    <submittedName>
        <fullName evidence="1">Uncharacterized protein</fullName>
    </submittedName>
</protein>
<dbReference type="SUPFAM" id="SSF46785">
    <property type="entry name" value="Winged helix' DNA-binding domain"/>
    <property type="match status" value="1"/>
</dbReference>
<evidence type="ECO:0000313" key="2">
    <source>
        <dbReference type="Proteomes" id="UP000287651"/>
    </source>
</evidence>
<dbReference type="CDD" id="cd07323">
    <property type="entry name" value="LAM"/>
    <property type="match status" value="1"/>
</dbReference>
<dbReference type="PANTHER" id="PTHR22792:SF132">
    <property type="entry name" value="LA-RELATED PROTEIN 1"/>
    <property type="match status" value="1"/>
</dbReference>
<gene>
    <name evidence="1" type="ORF">B296_00044917</name>
</gene>
<dbReference type="Proteomes" id="UP000287651">
    <property type="component" value="Unassembled WGS sequence"/>
</dbReference>